<dbReference type="Proteomes" id="UP000075737">
    <property type="component" value="Unassembled WGS sequence"/>
</dbReference>
<dbReference type="SUPFAM" id="SSF54106">
    <property type="entry name" value="LysM domain"/>
    <property type="match status" value="2"/>
</dbReference>
<proteinExistence type="predicted"/>
<evidence type="ECO:0000313" key="3">
    <source>
        <dbReference type="Proteomes" id="UP000075737"/>
    </source>
</evidence>
<dbReference type="PANTHER" id="PTHR33734:SF22">
    <property type="entry name" value="MEMBRANE-BOUND LYTIC MUREIN TRANSGLYCOSYLASE D"/>
    <property type="match status" value="1"/>
</dbReference>
<dbReference type="STRING" id="520767.ATZ99_16790"/>
<dbReference type="GO" id="GO:0008745">
    <property type="term" value="F:N-acetylmuramoyl-L-alanine amidase activity"/>
    <property type="evidence" value="ECO:0007669"/>
    <property type="project" value="UniProtKB-EC"/>
</dbReference>
<sequence length="122" mass="14050">MIIYIVQPGDSLNLIASRFGVSVKDILRHNWVRDDLTIYPGQFLFIPRNGHDDYDEHHPFTMMNPVIRHEAFYEVQPGDTLSRIAALFDTTVEAIVQANNLRGPEETIYPGQVLRIPIIEFK</sequence>
<dbReference type="CDD" id="cd00118">
    <property type="entry name" value="LysM"/>
    <property type="match status" value="2"/>
</dbReference>
<protein>
    <submittedName>
        <fullName evidence="2">N-acetylmuramoyl-L-alanine amidase sle1</fullName>
        <ecNumber evidence="2">3.5.1.28</ecNumber>
    </submittedName>
</protein>
<reference evidence="2 3" key="1">
    <citation type="submission" date="2015-12" db="EMBL/GenBank/DDBJ databases">
        <title>Draft genome of Thermovenabulum gondwanense isolated from a red thermophilic microbial mat colonisisng an outflow channel of a bore well.</title>
        <authorList>
            <person name="Patel B.K."/>
        </authorList>
    </citation>
    <scope>NUCLEOTIDE SEQUENCE [LARGE SCALE GENOMIC DNA]</scope>
    <source>
        <strain evidence="2 3">R270</strain>
    </source>
</reference>
<dbReference type="OrthoDB" id="529831at2"/>
<evidence type="ECO:0000259" key="1">
    <source>
        <dbReference type="PROSITE" id="PS51782"/>
    </source>
</evidence>
<accession>A0A162MCB8</accession>
<dbReference type="AlphaFoldDB" id="A0A162MCB8"/>
<comment type="caution">
    <text evidence="2">The sequence shown here is derived from an EMBL/GenBank/DDBJ whole genome shotgun (WGS) entry which is preliminary data.</text>
</comment>
<dbReference type="PANTHER" id="PTHR33734">
    <property type="entry name" value="LYSM DOMAIN-CONTAINING GPI-ANCHORED PROTEIN 2"/>
    <property type="match status" value="1"/>
</dbReference>
<dbReference type="PATRIC" id="fig|520767.4.peg.1797"/>
<name>A0A162MCB8_9FIRM</name>
<keyword evidence="3" id="KW-1185">Reference proteome</keyword>
<feature type="domain" description="LysM" evidence="1">
    <location>
        <begin position="2"/>
        <end position="46"/>
    </location>
</feature>
<dbReference type="EMBL" id="LOHZ01000036">
    <property type="protein sequence ID" value="KYO65236.1"/>
    <property type="molecule type" value="Genomic_DNA"/>
</dbReference>
<dbReference type="InterPro" id="IPR036779">
    <property type="entry name" value="LysM_dom_sf"/>
</dbReference>
<dbReference type="RefSeq" id="WP_068748800.1">
    <property type="nucleotide sequence ID" value="NZ_LOHZ01000036.1"/>
</dbReference>
<dbReference type="Gene3D" id="3.10.350.10">
    <property type="entry name" value="LysM domain"/>
    <property type="match status" value="2"/>
</dbReference>
<dbReference type="InterPro" id="IPR018392">
    <property type="entry name" value="LysM"/>
</dbReference>
<feature type="domain" description="LysM" evidence="1">
    <location>
        <begin position="71"/>
        <end position="116"/>
    </location>
</feature>
<dbReference type="PROSITE" id="PS51782">
    <property type="entry name" value="LYSM"/>
    <property type="match status" value="2"/>
</dbReference>
<gene>
    <name evidence="2" type="primary">sle1</name>
    <name evidence="2" type="ORF">ATZ99_16790</name>
</gene>
<dbReference type="Pfam" id="PF01476">
    <property type="entry name" value="LysM"/>
    <property type="match status" value="2"/>
</dbReference>
<keyword evidence="2" id="KW-0378">Hydrolase</keyword>
<organism evidence="2 3">
    <name type="scientific">Thermovenabulum gondwanense</name>
    <dbReference type="NCBI Taxonomy" id="520767"/>
    <lineage>
        <taxon>Bacteria</taxon>
        <taxon>Bacillati</taxon>
        <taxon>Bacillota</taxon>
        <taxon>Clostridia</taxon>
        <taxon>Thermosediminibacterales</taxon>
        <taxon>Thermosediminibacteraceae</taxon>
        <taxon>Thermovenabulum</taxon>
    </lineage>
</organism>
<dbReference type="EC" id="3.5.1.28" evidence="2"/>
<evidence type="ECO:0000313" key="2">
    <source>
        <dbReference type="EMBL" id="KYO65236.1"/>
    </source>
</evidence>
<dbReference type="SMART" id="SM00257">
    <property type="entry name" value="LysM"/>
    <property type="match status" value="2"/>
</dbReference>